<gene>
    <name evidence="12" type="ORF">C9374_007652</name>
</gene>
<evidence type="ECO:0000256" key="6">
    <source>
        <dbReference type="ARBA" id="ARBA00023069"/>
    </source>
</evidence>
<keyword evidence="8" id="KW-0966">Cell projection</keyword>
<keyword evidence="5 10" id="KW-0175">Coiled coil</keyword>
<keyword evidence="6" id="KW-0969">Cilium</keyword>
<evidence type="ECO:0000256" key="2">
    <source>
        <dbReference type="ARBA" id="ARBA00006875"/>
    </source>
</evidence>
<evidence type="ECO:0000256" key="11">
    <source>
        <dbReference type="SAM" id="MobiDB-lite"/>
    </source>
</evidence>
<evidence type="ECO:0000256" key="4">
    <source>
        <dbReference type="ARBA" id="ARBA00022846"/>
    </source>
</evidence>
<keyword evidence="3" id="KW-0963">Cytoplasm</keyword>
<dbReference type="RefSeq" id="XP_044546276.1">
    <property type="nucleotide sequence ID" value="XM_044697641.1"/>
</dbReference>
<comment type="similarity">
    <text evidence="2">Belongs to the RIB43A family.</text>
</comment>
<dbReference type="Proteomes" id="UP000816034">
    <property type="component" value="Unassembled WGS sequence"/>
</dbReference>
<evidence type="ECO:0000256" key="3">
    <source>
        <dbReference type="ARBA" id="ARBA00022490"/>
    </source>
</evidence>
<evidence type="ECO:0000313" key="13">
    <source>
        <dbReference type="Proteomes" id="UP000816034"/>
    </source>
</evidence>
<comment type="subcellular location">
    <subcellularLocation>
        <location evidence="1">Cytoplasm</location>
        <location evidence="1">Cytoskeleton</location>
        <location evidence="1">Flagellum axoneme</location>
    </subcellularLocation>
</comment>
<reference evidence="12 13" key="1">
    <citation type="journal article" date="2018" name="BMC Genomics">
        <title>The genome of Naegleria lovaniensis, the basis for a comparative approach to unravel pathogenicity factors of the human pathogenic amoeba N. fowleri.</title>
        <authorList>
            <person name="Liechti N."/>
            <person name="Schurch N."/>
            <person name="Bruggmann R."/>
            <person name="Wittwer M."/>
        </authorList>
    </citation>
    <scope>NUCLEOTIDE SEQUENCE [LARGE SCALE GENOMIC DNA]</scope>
    <source>
        <strain evidence="12 13">ATCC 30569</strain>
    </source>
</reference>
<comment type="subunit">
    <text evidence="9">Microtubule inner protein component of sperm flagellar doublet microtubules.</text>
</comment>
<feature type="compositionally biased region" description="Basic and acidic residues" evidence="11">
    <location>
        <begin position="142"/>
        <end position="151"/>
    </location>
</feature>
<feature type="coiled-coil region" evidence="10">
    <location>
        <begin position="184"/>
        <end position="253"/>
    </location>
</feature>
<dbReference type="GeneID" id="68100106"/>
<dbReference type="PANTHER" id="PTHR14517">
    <property type="entry name" value="RIB43A-RELATED"/>
    <property type="match status" value="1"/>
</dbReference>
<evidence type="ECO:0000256" key="5">
    <source>
        <dbReference type="ARBA" id="ARBA00023054"/>
    </source>
</evidence>
<proteinExistence type="inferred from homology"/>
<accession>A0AA88GGK2</accession>
<dbReference type="AlphaFoldDB" id="A0AA88GGK2"/>
<evidence type="ECO:0000256" key="7">
    <source>
        <dbReference type="ARBA" id="ARBA00023212"/>
    </source>
</evidence>
<feature type="region of interest" description="Disordered" evidence="11">
    <location>
        <begin position="119"/>
        <end position="151"/>
    </location>
</feature>
<dbReference type="EMBL" id="PYSW02000030">
    <property type="protein sequence ID" value="KAG2379014.1"/>
    <property type="molecule type" value="Genomic_DNA"/>
</dbReference>
<dbReference type="InterPro" id="IPR008805">
    <property type="entry name" value="RIB43A"/>
</dbReference>
<name>A0AA88GGK2_NAELO</name>
<keyword evidence="13" id="KW-1185">Reference proteome</keyword>
<keyword evidence="7" id="KW-0206">Cytoskeleton</keyword>
<sequence length="377" mass="45773">MFPFTDTEQKERLAIERRRMAEEERKKRIFDPKLRTMGVDVPGIQSQIEEKELLKKREQERDLFFDKAALTNVKVANIIENQHKEAKKHYLKDINEFRQTEQHFETRREFDLNDPKYLKKSQPARIGDNDPTLSISGGQIMHGEDLGKKDRVKSQQQQLRTWVSEQLAEKQVIKEKEDLEKKMFEQKEMEVQLLAYELRQKEQQLKQEKERLRKEFNIEQWNEKEERERVIREKEELDKLEEIQNQLNNHVLNESFHTTIHANDPSRFRPDHFKHLREDQYEQIEKTRQAQLQEIREKRDAESLTQQYWDKKRILESKMAVLSQREQERAKKQQAAELLECHKRQAEEKKLKEKVINQVYANQVTEDFFDRFNQSSR</sequence>
<keyword evidence="4" id="KW-0282">Flagellum</keyword>
<evidence type="ECO:0000256" key="8">
    <source>
        <dbReference type="ARBA" id="ARBA00023273"/>
    </source>
</evidence>
<dbReference type="Pfam" id="PF05914">
    <property type="entry name" value="RIB43A"/>
    <property type="match status" value="1"/>
</dbReference>
<dbReference type="PANTHER" id="PTHR14517:SF6">
    <property type="entry name" value="RE41410P"/>
    <property type="match status" value="1"/>
</dbReference>
<evidence type="ECO:0000256" key="9">
    <source>
        <dbReference type="ARBA" id="ARBA00046435"/>
    </source>
</evidence>
<protein>
    <submittedName>
        <fullName evidence="12">Uncharacterized protein</fullName>
    </submittedName>
</protein>
<evidence type="ECO:0000256" key="1">
    <source>
        <dbReference type="ARBA" id="ARBA00004611"/>
    </source>
</evidence>
<comment type="caution">
    <text evidence="12">The sequence shown here is derived from an EMBL/GenBank/DDBJ whole genome shotgun (WGS) entry which is preliminary data.</text>
</comment>
<evidence type="ECO:0000256" key="10">
    <source>
        <dbReference type="SAM" id="Coils"/>
    </source>
</evidence>
<evidence type="ECO:0000313" key="12">
    <source>
        <dbReference type="EMBL" id="KAG2379014.1"/>
    </source>
</evidence>
<organism evidence="12 13">
    <name type="scientific">Naegleria lovaniensis</name>
    <name type="common">Amoeba</name>
    <dbReference type="NCBI Taxonomy" id="51637"/>
    <lineage>
        <taxon>Eukaryota</taxon>
        <taxon>Discoba</taxon>
        <taxon>Heterolobosea</taxon>
        <taxon>Tetramitia</taxon>
        <taxon>Eutetramitia</taxon>
        <taxon>Vahlkampfiidae</taxon>
        <taxon>Naegleria</taxon>
    </lineage>
</organism>
<feature type="coiled-coil region" evidence="10">
    <location>
        <begin position="325"/>
        <end position="352"/>
    </location>
</feature>